<dbReference type="InterPro" id="IPR023494">
    <property type="entry name" value="Cyt_c_bgen_Ccs1/CcsB/ResB"/>
</dbReference>
<accession>A0A2P2BX60</accession>
<proteinExistence type="predicted"/>
<evidence type="ECO:0000256" key="3">
    <source>
        <dbReference type="ARBA" id="ARBA00022748"/>
    </source>
</evidence>
<dbReference type="Pfam" id="PF05140">
    <property type="entry name" value="ResB"/>
    <property type="match status" value="1"/>
</dbReference>
<evidence type="ECO:0000256" key="7">
    <source>
        <dbReference type="SAM" id="Phobius"/>
    </source>
</evidence>
<keyword evidence="4 7" id="KW-1133">Transmembrane helix</keyword>
<feature type="transmembrane region" description="Helical" evidence="7">
    <location>
        <begin position="189"/>
        <end position="208"/>
    </location>
</feature>
<dbReference type="EMBL" id="CZKA01000007">
    <property type="protein sequence ID" value="CUR54324.1"/>
    <property type="molecule type" value="Genomic_DNA"/>
</dbReference>
<dbReference type="InterPro" id="IPR007816">
    <property type="entry name" value="ResB-like_domain"/>
</dbReference>
<evidence type="ECO:0000256" key="4">
    <source>
        <dbReference type="ARBA" id="ARBA00022989"/>
    </source>
</evidence>
<feature type="domain" description="ResB-like" evidence="8">
    <location>
        <begin position="39"/>
        <end position="513"/>
    </location>
</feature>
<protein>
    <submittedName>
        <fullName evidence="9">ResB-related putative cytochrome C-type biogenesis protein</fullName>
    </submittedName>
</protein>
<evidence type="ECO:0000256" key="1">
    <source>
        <dbReference type="ARBA" id="ARBA00004141"/>
    </source>
</evidence>
<dbReference type="GO" id="GO:0016020">
    <property type="term" value="C:membrane"/>
    <property type="evidence" value="ECO:0007669"/>
    <property type="project" value="UniProtKB-SubCell"/>
</dbReference>
<evidence type="ECO:0000313" key="9">
    <source>
        <dbReference type="EMBL" id="CUR54324.1"/>
    </source>
</evidence>
<feature type="region of interest" description="Disordered" evidence="6">
    <location>
        <begin position="1"/>
        <end position="20"/>
    </location>
</feature>
<reference evidence="9" key="1">
    <citation type="submission" date="2015-08" db="EMBL/GenBank/DDBJ databases">
        <authorList>
            <person name="Babu N.S."/>
            <person name="Beckwith C.J."/>
            <person name="Beseler K.G."/>
            <person name="Brison A."/>
            <person name="Carone J.V."/>
            <person name="Caskin T.P."/>
            <person name="Diamond M."/>
            <person name="Durham M.E."/>
            <person name="Foxe J.M."/>
            <person name="Go M."/>
            <person name="Henderson B.A."/>
            <person name="Jones I.B."/>
            <person name="McGettigan J.A."/>
            <person name="Micheletti S.J."/>
            <person name="Nasrallah M.E."/>
            <person name="Ortiz D."/>
            <person name="Piller C.R."/>
            <person name="Privatt S.R."/>
            <person name="Schneider S.L."/>
            <person name="Sharp S."/>
            <person name="Smith T.C."/>
            <person name="Stanton J.D."/>
            <person name="Ullery H.E."/>
            <person name="Wilson R.J."/>
            <person name="Serrano M.G."/>
            <person name="Buck G."/>
            <person name="Lee V."/>
            <person name="Wang Y."/>
            <person name="Carvalho R."/>
            <person name="Voegtly L."/>
            <person name="Shi R."/>
            <person name="Duckworth R."/>
            <person name="Johnson A."/>
            <person name="Loviza R."/>
            <person name="Walstead R."/>
            <person name="Shah Z."/>
            <person name="Kiflezghi M."/>
            <person name="Wade K."/>
            <person name="Ball S.L."/>
            <person name="Bradley K.W."/>
            <person name="Asai D.J."/>
            <person name="Bowman C.A."/>
            <person name="Russell D.A."/>
            <person name="Pope W.H."/>
            <person name="Jacobs-Sera D."/>
            <person name="Hendrix R.W."/>
            <person name="Hatfull G.F."/>
        </authorList>
    </citation>
    <scope>NUCLEOTIDE SEQUENCE</scope>
</reference>
<dbReference type="PANTHER" id="PTHR31566">
    <property type="entry name" value="CYTOCHROME C BIOGENESIS PROTEIN CCS1, CHLOROPLASTIC"/>
    <property type="match status" value="1"/>
</dbReference>
<feature type="transmembrane region" description="Helical" evidence="7">
    <location>
        <begin position="41"/>
        <end position="59"/>
    </location>
</feature>
<feature type="transmembrane region" description="Helical" evidence="7">
    <location>
        <begin position="98"/>
        <end position="116"/>
    </location>
</feature>
<sequence length="537" mass="57971">MTQLHPSAPVSSGAPDAPEPEHPLSWGWGRWLWRTLTSMRIAIVLLTLLAIAAIPGSLLPQRNVASDPVAVLQFTLKHPTISPWLDRFGFFEVYASPWFAAIYLLLLVSMTGCVLPRSRQLWKASRSAPPRAPRNLARLENHHSWQTSTSPGELLEQAASALRRAGFRVVADADQVRAERGFLREVGNLVFHLSLLVLLVGIGAGRLYGFEGRVAVIEGSSFTNVRSEYDAFTPSVWTDVDSLEPFSFTLDQFTASFETSGQKMGEPRGFSADLTSRTSAGDEALSVRPNRPLDVNGTKVFLTGHGYAPRVTVRDGEGEIAFAGPVIFLPLDGSFASDGVIKVPDAQPTQLGFEGLFLPTAADGTNGAFSAFPDALNPQLLMTAYTGDLGLETDGVAQSVFTLDKAQLQQVTEAGKPFRQALAVGDTMTLPDGQGSLTFDGVSRFANFQIAYDPGKEISLLAAVMLLLGLTASLCIRRRRIWVRVSSTPDASVTVVSLAGLSLTRRPPPEHEFHDLCKALGKPAPSPTTTNPPGDHR</sequence>
<evidence type="ECO:0000256" key="6">
    <source>
        <dbReference type="SAM" id="MobiDB-lite"/>
    </source>
</evidence>
<dbReference type="PANTHER" id="PTHR31566:SF0">
    <property type="entry name" value="CYTOCHROME C BIOGENESIS PROTEIN CCS1, CHLOROPLASTIC"/>
    <property type="match status" value="1"/>
</dbReference>
<keyword evidence="3" id="KW-0201">Cytochrome c-type biogenesis</keyword>
<evidence type="ECO:0000256" key="2">
    <source>
        <dbReference type="ARBA" id="ARBA00022692"/>
    </source>
</evidence>
<organism evidence="9">
    <name type="scientific">metagenome</name>
    <dbReference type="NCBI Taxonomy" id="256318"/>
    <lineage>
        <taxon>unclassified sequences</taxon>
        <taxon>metagenomes</taxon>
    </lineage>
</organism>
<dbReference type="AlphaFoldDB" id="A0A2P2BX60"/>
<comment type="subcellular location">
    <subcellularLocation>
        <location evidence="1">Membrane</location>
        <topology evidence="1">Multi-pass membrane protein</topology>
    </subcellularLocation>
</comment>
<feature type="compositionally biased region" description="Polar residues" evidence="6">
    <location>
        <begin position="527"/>
        <end position="537"/>
    </location>
</feature>
<keyword evidence="5 7" id="KW-0472">Membrane</keyword>
<evidence type="ECO:0000256" key="5">
    <source>
        <dbReference type="ARBA" id="ARBA00023136"/>
    </source>
</evidence>
<dbReference type="GO" id="GO:0017004">
    <property type="term" value="P:cytochrome complex assembly"/>
    <property type="evidence" value="ECO:0007669"/>
    <property type="project" value="UniProtKB-KW"/>
</dbReference>
<gene>
    <name evidence="9" type="ORF">NOCA2150066</name>
</gene>
<evidence type="ECO:0000259" key="8">
    <source>
        <dbReference type="Pfam" id="PF05140"/>
    </source>
</evidence>
<keyword evidence="2 7" id="KW-0812">Transmembrane</keyword>
<name>A0A2P2BX60_9ZZZZ</name>
<feature type="transmembrane region" description="Helical" evidence="7">
    <location>
        <begin position="458"/>
        <end position="476"/>
    </location>
</feature>
<feature type="region of interest" description="Disordered" evidence="6">
    <location>
        <begin position="518"/>
        <end position="537"/>
    </location>
</feature>